<dbReference type="PANTHER" id="PTHR36173">
    <property type="entry name" value="RIBONUCLEASE VAPC16-RELATED"/>
    <property type="match status" value="1"/>
</dbReference>
<evidence type="ECO:0000313" key="2">
    <source>
        <dbReference type="EMBL" id="MBO0349705.1"/>
    </source>
</evidence>
<dbReference type="InterPro" id="IPR029060">
    <property type="entry name" value="PIN-like_dom_sf"/>
</dbReference>
<dbReference type="Proteomes" id="UP000664844">
    <property type="component" value="Unassembled WGS sequence"/>
</dbReference>
<dbReference type="RefSeq" id="WP_207088213.1">
    <property type="nucleotide sequence ID" value="NZ_JAFLQW010000305.1"/>
</dbReference>
<gene>
    <name evidence="2" type="ORF">J0895_11410</name>
</gene>
<protein>
    <submittedName>
        <fullName evidence="2">Type II toxin-antitoxin system VapC family toxin</fullName>
    </submittedName>
</protein>
<dbReference type="SUPFAM" id="SSF88723">
    <property type="entry name" value="PIN domain-like"/>
    <property type="match status" value="1"/>
</dbReference>
<name>A0ABS3FRF4_9CYAN</name>
<organism evidence="2 3">
    <name type="scientific">Phormidium pseudopriestleyi FRX01</name>
    <dbReference type="NCBI Taxonomy" id="1759528"/>
    <lineage>
        <taxon>Bacteria</taxon>
        <taxon>Bacillati</taxon>
        <taxon>Cyanobacteriota</taxon>
        <taxon>Cyanophyceae</taxon>
        <taxon>Oscillatoriophycideae</taxon>
        <taxon>Oscillatoriales</taxon>
        <taxon>Oscillatoriaceae</taxon>
        <taxon>Phormidium</taxon>
    </lineage>
</organism>
<comment type="caution">
    <text evidence="2">The sequence shown here is derived from an EMBL/GenBank/DDBJ whole genome shotgun (WGS) entry which is preliminary data.</text>
</comment>
<proteinExistence type="predicted"/>
<sequence>MPSVVADTHTIIWYVFDLPRLSPSALNALEQAATGGDFIYFFAISIVEISYLIERGRLVNEVLTRVLNAADNPNMGILLAPLDRNIAATVRQIDRATVPDMPDRIIAATALSLNLPLVTRDRKIQALTTIQTIW</sequence>
<dbReference type="Pfam" id="PF01850">
    <property type="entry name" value="PIN"/>
    <property type="match status" value="1"/>
</dbReference>
<dbReference type="InterPro" id="IPR052919">
    <property type="entry name" value="TA_system_RNase"/>
</dbReference>
<keyword evidence="3" id="KW-1185">Reference proteome</keyword>
<reference evidence="2 3" key="1">
    <citation type="submission" date="2021-03" db="EMBL/GenBank/DDBJ databases">
        <title>Metabolic Capacity of the Antarctic Cyanobacterium Phormidium pseudopriestleyi that Sustains Oxygenic Photosynthesis in the Presence of Hydrogen Sulfide.</title>
        <authorList>
            <person name="Lumian J.E."/>
            <person name="Jungblut A.D."/>
            <person name="Dillon M.L."/>
            <person name="Hawes I."/>
            <person name="Doran P.T."/>
            <person name="Mackey T.J."/>
            <person name="Dick G.J."/>
            <person name="Grettenberger C.L."/>
            <person name="Sumner D.Y."/>
        </authorList>
    </citation>
    <scope>NUCLEOTIDE SEQUENCE [LARGE SCALE GENOMIC DNA]</scope>
    <source>
        <strain evidence="2 3">FRX01</strain>
    </source>
</reference>
<dbReference type="InterPro" id="IPR002716">
    <property type="entry name" value="PIN_dom"/>
</dbReference>
<evidence type="ECO:0000313" key="3">
    <source>
        <dbReference type="Proteomes" id="UP000664844"/>
    </source>
</evidence>
<dbReference type="EMBL" id="JAFLQW010000305">
    <property type="protein sequence ID" value="MBO0349705.1"/>
    <property type="molecule type" value="Genomic_DNA"/>
</dbReference>
<dbReference type="InterPro" id="IPR041705">
    <property type="entry name" value="PIN_Sll0205"/>
</dbReference>
<dbReference type="Gene3D" id="3.40.50.1010">
    <property type="entry name" value="5'-nuclease"/>
    <property type="match status" value="1"/>
</dbReference>
<accession>A0ABS3FRF4</accession>
<dbReference type="CDD" id="cd09872">
    <property type="entry name" value="PIN_Sll0205-like"/>
    <property type="match status" value="1"/>
</dbReference>
<dbReference type="PANTHER" id="PTHR36173:SF1">
    <property type="entry name" value="RIBONUCLEASE VAPC22"/>
    <property type="match status" value="1"/>
</dbReference>
<evidence type="ECO:0000259" key="1">
    <source>
        <dbReference type="Pfam" id="PF01850"/>
    </source>
</evidence>
<feature type="domain" description="PIN" evidence="1">
    <location>
        <begin position="5"/>
        <end position="126"/>
    </location>
</feature>